<sequence length="458" mass="49337">MPLENELLMTGVDPTGGAGKPHGKLRGFLHQSMRSKLLRNIITVVSGTAGAQAMTMAFMPVITRLYGPEAYGILGAFMSLTLMIIPIAALTYPVAIVLPKRDADARGLVKLSLMIAVVLASLMALVLGLFGTPIVHLMGLEEISPYLMLLPVVMFFGAALEVVQQWLIRQQRFSLTASIAIAHSLLHNSIRTLGGFLMAIPAVLVITTALGPALQAVMLTIGIRRTRDRADAVVDLEPPMSSGELARRYSDFPLFRFPQMLINTVSQNLPTLVLASVFGPAAAGFFTVCKQALSMPTNLIGKSVADVYYPRISQAIQRHEPITAMLAKATAGLALVGLLPFGFVFLAGPWLFALVFGEQWHTAGEFARWLALSEYVVLITRPCTVAIPALQLQGRFLVFEMLSTALRLGALFFGAWVMKDALITVMAFAGASVLIYVALIVSVLIAANNHRPSSTAAH</sequence>
<evidence type="ECO:0000256" key="3">
    <source>
        <dbReference type="ARBA" id="ARBA00022692"/>
    </source>
</evidence>
<feature type="transmembrane region" description="Helical" evidence="6">
    <location>
        <begin position="37"/>
        <end position="59"/>
    </location>
</feature>
<dbReference type="InterPro" id="IPR050833">
    <property type="entry name" value="Poly_Biosynth_Transport"/>
</dbReference>
<keyword evidence="8" id="KW-1185">Reference proteome</keyword>
<evidence type="ECO:0000256" key="2">
    <source>
        <dbReference type="ARBA" id="ARBA00022475"/>
    </source>
</evidence>
<evidence type="ECO:0000256" key="4">
    <source>
        <dbReference type="ARBA" id="ARBA00022989"/>
    </source>
</evidence>
<evidence type="ECO:0000256" key="5">
    <source>
        <dbReference type="ARBA" id="ARBA00023136"/>
    </source>
</evidence>
<feature type="transmembrane region" description="Helical" evidence="6">
    <location>
        <begin position="397"/>
        <end position="417"/>
    </location>
</feature>
<dbReference type="STRING" id="1007099.SAMN05216287_0706"/>
<feature type="transmembrane region" description="Helical" evidence="6">
    <location>
        <begin position="71"/>
        <end position="99"/>
    </location>
</feature>
<organism evidence="7 8">
    <name type="scientific">Pseudomonas kuykendallii</name>
    <dbReference type="NCBI Taxonomy" id="1007099"/>
    <lineage>
        <taxon>Bacteria</taxon>
        <taxon>Pseudomonadati</taxon>
        <taxon>Pseudomonadota</taxon>
        <taxon>Gammaproteobacteria</taxon>
        <taxon>Pseudomonadales</taxon>
        <taxon>Pseudomonadaceae</taxon>
        <taxon>Pseudomonas</taxon>
    </lineage>
</organism>
<proteinExistence type="predicted"/>
<accession>A0A1H2SNI7</accession>
<feature type="transmembrane region" description="Helical" evidence="6">
    <location>
        <begin position="196"/>
        <end position="219"/>
    </location>
</feature>
<dbReference type="Pfam" id="PF13440">
    <property type="entry name" value="Polysacc_synt_3"/>
    <property type="match status" value="1"/>
</dbReference>
<feature type="transmembrane region" description="Helical" evidence="6">
    <location>
        <begin position="143"/>
        <end position="160"/>
    </location>
</feature>
<keyword evidence="2" id="KW-1003">Cell membrane</keyword>
<dbReference type="Proteomes" id="UP000243778">
    <property type="component" value="Unassembled WGS sequence"/>
</dbReference>
<name>A0A1H2SNI7_9PSED</name>
<protein>
    <submittedName>
        <fullName evidence="7">Membrane protein involved in the export of O-antigen and teichoic acid</fullName>
    </submittedName>
</protein>
<dbReference type="EMBL" id="FNNU01000001">
    <property type="protein sequence ID" value="SDW33087.1"/>
    <property type="molecule type" value="Genomic_DNA"/>
</dbReference>
<feature type="transmembrane region" description="Helical" evidence="6">
    <location>
        <begin position="111"/>
        <end position="131"/>
    </location>
</feature>
<feature type="transmembrane region" description="Helical" evidence="6">
    <location>
        <begin position="333"/>
        <end position="357"/>
    </location>
</feature>
<evidence type="ECO:0000313" key="8">
    <source>
        <dbReference type="Proteomes" id="UP000243778"/>
    </source>
</evidence>
<comment type="subcellular location">
    <subcellularLocation>
        <location evidence="1">Cell membrane</location>
        <topology evidence="1">Multi-pass membrane protein</topology>
    </subcellularLocation>
</comment>
<evidence type="ECO:0000313" key="7">
    <source>
        <dbReference type="EMBL" id="SDW33087.1"/>
    </source>
</evidence>
<feature type="transmembrane region" description="Helical" evidence="6">
    <location>
        <begin position="369"/>
        <end position="390"/>
    </location>
</feature>
<gene>
    <name evidence="7" type="ORF">SAMN05216287_0706</name>
</gene>
<feature type="transmembrane region" description="Helical" evidence="6">
    <location>
        <begin position="423"/>
        <end position="447"/>
    </location>
</feature>
<keyword evidence="5 6" id="KW-0472">Membrane</keyword>
<evidence type="ECO:0000256" key="1">
    <source>
        <dbReference type="ARBA" id="ARBA00004651"/>
    </source>
</evidence>
<reference evidence="8" key="1">
    <citation type="submission" date="2016-10" db="EMBL/GenBank/DDBJ databases">
        <authorList>
            <person name="Varghese N."/>
            <person name="Submissions S."/>
        </authorList>
    </citation>
    <scope>NUCLEOTIDE SEQUENCE [LARGE SCALE GENOMIC DNA]</scope>
    <source>
        <strain evidence="8">NRRL B-59562</strain>
    </source>
</reference>
<dbReference type="GO" id="GO:0005886">
    <property type="term" value="C:plasma membrane"/>
    <property type="evidence" value="ECO:0007669"/>
    <property type="project" value="UniProtKB-SubCell"/>
</dbReference>
<keyword evidence="4 6" id="KW-1133">Transmembrane helix</keyword>
<dbReference type="AlphaFoldDB" id="A0A1H2SNI7"/>
<dbReference type="PANTHER" id="PTHR30250:SF28">
    <property type="entry name" value="POLYSACCHARIDE BIOSYNTHESIS PROTEIN"/>
    <property type="match status" value="1"/>
</dbReference>
<evidence type="ECO:0000256" key="6">
    <source>
        <dbReference type="SAM" id="Phobius"/>
    </source>
</evidence>
<dbReference type="PANTHER" id="PTHR30250">
    <property type="entry name" value="PST FAMILY PREDICTED COLANIC ACID TRANSPORTER"/>
    <property type="match status" value="1"/>
</dbReference>
<keyword evidence="3 6" id="KW-0812">Transmembrane</keyword>